<dbReference type="Proteomes" id="UP000292262">
    <property type="component" value="Unassembled WGS sequence"/>
</dbReference>
<organism evidence="1 2">
    <name type="scientific">Aquimarina brevivitae</name>
    <dbReference type="NCBI Taxonomy" id="323412"/>
    <lineage>
        <taxon>Bacteria</taxon>
        <taxon>Pseudomonadati</taxon>
        <taxon>Bacteroidota</taxon>
        <taxon>Flavobacteriia</taxon>
        <taxon>Flavobacteriales</taxon>
        <taxon>Flavobacteriaceae</taxon>
        <taxon>Aquimarina</taxon>
    </lineage>
</organism>
<comment type="caution">
    <text evidence="1">The sequence shown here is derived from an EMBL/GenBank/DDBJ whole genome shotgun (WGS) entry which is preliminary data.</text>
</comment>
<accession>A0A4V2F7G9</accession>
<name>A0A4V2F7G9_9FLAO</name>
<dbReference type="AlphaFoldDB" id="A0A4V2F7G9"/>
<evidence type="ECO:0000313" key="1">
    <source>
        <dbReference type="EMBL" id="RZS99779.1"/>
    </source>
</evidence>
<proteinExistence type="predicted"/>
<protein>
    <submittedName>
        <fullName evidence="1">Uncharacterized protein</fullName>
    </submittedName>
</protein>
<evidence type="ECO:0000313" key="2">
    <source>
        <dbReference type="Proteomes" id="UP000292262"/>
    </source>
</evidence>
<reference evidence="1 2" key="1">
    <citation type="submission" date="2019-02" db="EMBL/GenBank/DDBJ databases">
        <title>Genomic Encyclopedia of Type Strains, Phase IV (KMG-IV): sequencing the most valuable type-strain genomes for metagenomic binning, comparative biology and taxonomic classification.</title>
        <authorList>
            <person name="Goeker M."/>
        </authorList>
    </citation>
    <scope>NUCLEOTIDE SEQUENCE [LARGE SCALE GENOMIC DNA]</scope>
    <source>
        <strain evidence="1 2">DSM 17196</strain>
    </source>
</reference>
<keyword evidence="2" id="KW-1185">Reference proteome</keyword>
<gene>
    <name evidence="1" type="ORF">EV197_1005</name>
</gene>
<sequence>MKVSEENWNLNFKNKCLVKMVIFKKYQEKP</sequence>
<dbReference type="EMBL" id="SGXE01000001">
    <property type="protein sequence ID" value="RZS99779.1"/>
    <property type="molecule type" value="Genomic_DNA"/>
</dbReference>